<organism evidence="1 2">
    <name type="scientific">Streptomyces cellulosae</name>
    <dbReference type="NCBI Taxonomy" id="1968"/>
    <lineage>
        <taxon>Bacteria</taxon>
        <taxon>Bacillati</taxon>
        <taxon>Actinomycetota</taxon>
        <taxon>Actinomycetes</taxon>
        <taxon>Kitasatosporales</taxon>
        <taxon>Streptomycetaceae</taxon>
        <taxon>Streptomyces</taxon>
    </lineage>
</organism>
<evidence type="ECO:0000313" key="2">
    <source>
        <dbReference type="Proteomes" id="UP001600650"/>
    </source>
</evidence>
<gene>
    <name evidence="1" type="ORF">ACFU0X_10115</name>
</gene>
<dbReference type="EMBL" id="JBHVBU010000021">
    <property type="protein sequence ID" value="MFE7963392.1"/>
    <property type="molecule type" value="Genomic_DNA"/>
</dbReference>
<name>A0ABW6JFA7_STRCE</name>
<evidence type="ECO:0000313" key="1">
    <source>
        <dbReference type="EMBL" id="MFE7963392.1"/>
    </source>
</evidence>
<protein>
    <submittedName>
        <fullName evidence="1">Uncharacterized protein</fullName>
    </submittedName>
</protein>
<proteinExistence type="predicted"/>
<dbReference type="RefSeq" id="WP_381726195.1">
    <property type="nucleotide sequence ID" value="NZ_JBHVBU010000021.1"/>
</dbReference>
<comment type="caution">
    <text evidence="1">The sequence shown here is derived from an EMBL/GenBank/DDBJ whole genome shotgun (WGS) entry which is preliminary data.</text>
</comment>
<keyword evidence="2" id="KW-1185">Reference proteome</keyword>
<accession>A0ABW6JFA7</accession>
<reference evidence="1 2" key="1">
    <citation type="submission" date="2024-09" db="EMBL/GenBank/DDBJ databases">
        <title>The Natural Products Discovery Center: Release of the First 8490 Sequenced Strains for Exploring Actinobacteria Biosynthetic Diversity.</title>
        <authorList>
            <person name="Kalkreuter E."/>
            <person name="Kautsar S.A."/>
            <person name="Yang D."/>
            <person name="Bader C.D."/>
            <person name="Teijaro C.N."/>
            <person name="Fluegel L."/>
            <person name="Davis C.M."/>
            <person name="Simpson J.R."/>
            <person name="Lauterbach L."/>
            <person name="Steele A.D."/>
            <person name="Gui C."/>
            <person name="Meng S."/>
            <person name="Li G."/>
            <person name="Viehrig K."/>
            <person name="Ye F."/>
            <person name="Su P."/>
            <person name="Kiefer A.F."/>
            <person name="Nichols A."/>
            <person name="Cepeda A.J."/>
            <person name="Yan W."/>
            <person name="Fan B."/>
            <person name="Jiang Y."/>
            <person name="Adhikari A."/>
            <person name="Zheng C.-J."/>
            <person name="Schuster L."/>
            <person name="Cowan T.M."/>
            <person name="Smanski M.J."/>
            <person name="Chevrette M.G."/>
            <person name="De Carvalho L.P.S."/>
            <person name="Shen B."/>
        </authorList>
    </citation>
    <scope>NUCLEOTIDE SEQUENCE [LARGE SCALE GENOMIC DNA]</scope>
    <source>
        <strain evidence="1 2">NPDC057399</strain>
    </source>
</reference>
<dbReference type="Proteomes" id="UP001600650">
    <property type="component" value="Unassembled WGS sequence"/>
</dbReference>
<sequence>MTSSNGVYVCSLKTTRPQTIPADGKYHLVHFPFGDTGAVESYDPFGMHPVRQPDGVDATHLLDRSALIWPHTNGWGTLTALIHWKTPAPDGIFNRHRPTEYRDRFVRDPLNLATGYDSTATETRPAQDNGPLLHKTHEIFVKPHVPLALMVRHNGRKPVDLELAELKLAIHPAATPPTTASMRARPLRMRVPYTSLRLALPAPGRAATRL</sequence>